<dbReference type="AlphaFoldDB" id="A0A511SWY7"/>
<evidence type="ECO:0000313" key="2">
    <source>
        <dbReference type="EMBL" id="SET49015.1"/>
    </source>
</evidence>
<dbReference type="RefSeq" id="WP_218035648.1">
    <property type="nucleotide sequence ID" value="NZ_BJXR01000016.1"/>
</dbReference>
<evidence type="ECO:0000313" key="4">
    <source>
        <dbReference type="Proteomes" id="UP000321514"/>
    </source>
</evidence>
<evidence type="ECO:0000313" key="3">
    <source>
        <dbReference type="Proteomes" id="UP000183760"/>
    </source>
</evidence>
<evidence type="ECO:0000313" key="1">
    <source>
        <dbReference type="EMBL" id="GEN06426.1"/>
    </source>
</evidence>
<comment type="caution">
    <text evidence="1">The sequence shown here is derived from an EMBL/GenBank/DDBJ whole genome shotgun (WGS) entry which is preliminary data.</text>
</comment>
<dbReference type="InterPro" id="IPR014985">
    <property type="entry name" value="WbqC"/>
</dbReference>
<dbReference type="Proteomes" id="UP000321514">
    <property type="component" value="Unassembled WGS sequence"/>
</dbReference>
<accession>A0A511SWY7</accession>
<dbReference type="EMBL" id="BJXR01000016">
    <property type="protein sequence ID" value="GEN06426.1"/>
    <property type="molecule type" value="Genomic_DNA"/>
</dbReference>
<dbReference type="STRING" id="1334629.MFUL124B02_33600"/>
<dbReference type="Proteomes" id="UP000183760">
    <property type="component" value="Unassembled WGS sequence"/>
</dbReference>
<reference evidence="2 3" key="1">
    <citation type="submission" date="2016-10" db="EMBL/GenBank/DDBJ databases">
        <authorList>
            <person name="Varghese N."/>
            <person name="Submissions S."/>
        </authorList>
    </citation>
    <scope>NUCLEOTIDE SEQUENCE [LARGE SCALE GENOMIC DNA]</scope>
    <source>
        <strain evidence="2 3">DSM 16525</strain>
    </source>
</reference>
<dbReference type="EMBL" id="FOIB01000002">
    <property type="protein sequence ID" value="SET49015.1"/>
    <property type="molecule type" value="Genomic_DNA"/>
</dbReference>
<dbReference type="Pfam" id="PF08889">
    <property type="entry name" value="WbqC"/>
    <property type="match status" value="1"/>
</dbReference>
<gene>
    <name evidence="1" type="ORF">MFU01_14630</name>
    <name evidence="2" type="ORF">SAMN05443572_102463</name>
</gene>
<reference evidence="1 4" key="2">
    <citation type="submission" date="2019-07" db="EMBL/GenBank/DDBJ databases">
        <title>Whole genome shotgun sequence of Myxococcus fulvus NBRC 100333.</title>
        <authorList>
            <person name="Hosoyama A."/>
            <person name="Uohara A."/>
            <person name="Ohji S."/>
            <person name="Ichikawa N."/>
        </authorList>
    </citation>
    <scope>NUCLEOTIDE SEQUENCE [LARGE SCALE GENOMIC DNA]</scope>
    <source>
        <strain evidence="1 4">NBRC 100333</strain>
    </source>
</reference>
<protein>
    <submittedName>
        <fullName evidence="2">WbqC-like protein family protein</fullName>
    </submittedName>
</protein>
<name>A0A511SWY7_MYXFU</name>
<proteinExistence type="predicted"/>
<sequence>MLVPRHTVAIIQSNYLPWKGYFDILHDVDTFIFYDDVQYTHRDWRNRNRVKTPTGPVWLTVPVGSSTDRLICEARIEGESWARKHWETLRHQYGRTPHFERYAPLLRDVYMSRKWTHLSELNQFLVRHIAHECLGLQVRFRDSREWTLAGAKQERILDLLRQAGATHYVSGPAARSYLRQEDFDAAGIQLTYKDYGGYPEYPQVHPPFEHAVTVLDVLFHLGPEAPEAIWGWRGRAPRADR</sequence>
<keyword evidence="3" id="KW-1185">Reference proteome</keyword>
<organism evidence="1 4">
    <name type="scientific">Myxococcus fulvus</name>
    <dbReference type="NCBI Taxonomy" id="33"/>
    <lineage>
        <taxon>Bacteria</taxon>
        <taxon>Pseudomonadati</taxon>
        <taxon>Myxococcota</taxon>
        <taxon>Myxococcia</taxon>
        <taxon>Myxococcales</taxon>
        <taxon>Cystobacterineae</taxon>
        <taxon>Myxococcaceae</taxon>
        <taxon>Myxococcus</taxon>
    </lineage>
</organism>